<dbReference type="Pfam" id="PF00076">
    <property type="entry name" value="RRM_1"/>
    <property type="match status" value="1"/>
</dbReference>
<keyword evidence="6" id="KW-1185">Reference proteome</keyword>
<organism evidence="5 6">
    <name type="scientific">Trapa incisa</name>
    <dbReference type="NCBI Taxonomy" id="236973"/>
    <lineage>
        <taxon>Eukaryota</taxon>
        <taxon>Viridiplantae</taxon>
        <taxon>Streptophyta</taxon>
        <taxon>Embryophyta</taxon>
        <taxon>Tracheophyta</taxon>
        <taxon>Spermatophyta</taxon>
        <taxon>Magnoliopsida</taxon>
        <taxon>eudicotyledons</taxon>
        <taxon>Gunneridae</taxon>
        <taxon>Pentapetalae</taxon>
        <taxon>rosids</taxon>
        <taxon>malvids</taxon>
        <taxon>Myrtales</taxon>
        <taxon>Lythraceae</taxon>
        <taxon>Trapa</taxon>
    </lineage>
</organism>
<dbReference type="GO" id="GO:0006406">
    <property type="term" value="P:mRNA export from nucleus"/>
    <property type="evidence" value="ECO:0007669"/>
    <property type="project" value="TreeGrafter"/>
</dbReference>
<evidence type="ECO:0000313" key="6">
    <source>
        <dbReference type="Proteomes" id="UP001345219"/>
    </source>
</evidence>
<dbReference type="CDD" id="cd12680">
    <property type="entry name" value="RRM_THOC4"/>
    <property type="match status" value="1"/>
</dbReference>
<comment type="caution">
    <text evidence="5">The sequence shown here is derived from an EMBL/GenBank/DDBJ whole genome shotgun (WGS) entry which is preliminary data.</text>
</comment>
<dbReference type="InterPro" id="IPR000504">
    <property type="entry name" value="RRM_dom"/>
</dbReference>
<dbReference type="SMART" id="SM00360">
    <property type="entry name" value="RRM"/>
    <property type="match status" value="1"/>
</dbReference>
<feature type="domain" description="RRM" evidence="4">
    <location>
        <begin position="83"/>
        <end position="160"/>
    </location>
</feature>
<dbReference type="Proteomes" id="UP001345219">
    <property type="component" value="Chromosome 19"/>
</dbReference>
<keyword evidence="1 2" id="KW-0694">RNA-binding</keyword>
<name>A0AAN7GSL7_9MYRT</name>
<feature type="region of interest" description="Disordered" evidence="3">
    <location>
        <begin position="1"/>
        <end position="42"/>
    </location>
</feature>
<gene>
    <name evidence="5" type="ORF">SAY87_025440</name>
</gene>
<dbReference type="PROSITE" id="PS50102">
    <property type="entry name" value="RRM"/>
    <property type="match status" value="1"/>
</dbReference>
<dbReference type="GO" id="GO:0003729">
    <property type="term" value="F:mRNA binding"/>
    <property type="evidence" value="ECO:0007669"/>
    <property type="project" value="TreeGrafter"/>
</dbReference>
<dbReference type="EMBL" id="JAXIOK010000024">
    <property type="protein sequence ID" value="KAK4741852.1"/>
    <property type="molecule type" value="Genomic_DNA"/>
</dbReference>
<dbReference type="InterPro" id="IPR051229">
    <property type="entry name" value="ALYREF_mRNA_export"/>
</dbReference>
<dbReference type="GO" id="GO:0005634">
    <property type="term" value="C:nucleus"/>
    <property type="evidence" value="ECO:0007669"/>
    <property type="project" value="TreeGrafter"/>
</dbReference>
<evidence type="ECO:0000256" key="2">
    <source>
        <dbReference type="PROSITE-ProRule" id="PRU00176"/>
    </source>
</evidence>
<sequence>MSASLGMSLDDITRSNRAPRSGPARYRGRQGTGSGRSRRFLNPHSYRATPYSLPRVRAPMLVREAEPHNQVLAGQDPAVDAATKIYVANLDYGVSDEDLRELFSEVGVLKSCGIHFDRSGRSKGTAEVNFTHRAEALAAVKRYNNVLLDGKPLKIELMGTNIVCPAAPFPPSAPLANFSRASRWGSGRGGPLRRQWRGGGSYIGRGRGDTEKITAEDLDADLVQHLSKAMKIS</sequence>
<accession>A0AAN7GSL7</accession>
<protein>
    <recommendedName>
        <fullName evidence="4">RRM domain-containing protein</fullName>
    </recommendedName>
</protein>
<evidence type="ECO:0000256" key="1">
    <source>
        <dbReference type="ARBA" id="ARBA00022884"/>
    </source>
</evidence>
<evidence type="ECO:0000259" key="4">
    <source>
        <dbReference type="PROSITE" id="PS50102"/>
    </source>
</evidence>
<dbReference type="InterPro" id="IPR025715">
    <property type="entry name" value="FoP_C"/>
</dbReference>
<evidence type="ECO:0000256" key="3">
    <source>
        <dbReference type="SAM" id="MobiDB-lite"/>
    </source>
</evidence>
<reference evidence="5 6" key="1">
    <citation type="journal article" date="2023" name="Hortic Res">
        <title>Pangenome of water caltrop reveals structural variations and asymmetric subgenome divergence after allopolyploidization.</title>
        <authorList>
            <person name="Zhang X."/>
            <person name="Chen Y."/>
            <person name="Wang L."/>
            <person name="Yuan Y."/>
            <person name="Fang M."/>
            <person name="Shi L."/>
            <person name="Lu R."/>
            <person name="Comes H.P."/>
            <person name="Ma Y."/>
            <person name="Chen Y."/>
            <person name="Huang G."/>
            <person name="Zhou Y."/>
            <person name="Zheng Z."/>
            <person name="Qiu Y."/>
        </authorList>
    </citation>
    <scope>NUCLEOTIDE SEQUENCE [LARGE SCALE GENOMIC DNA]</scope>
    <source>
        <tissue evidence="5">Roots</tissue>
    </source>
</reference>
<dbReference type="SUPFAM" id="SSF54928">
    <property type="entry name" value="RNA-binding domain, RBD"/>
    <property type="match status" value="1"/>
</dbReference>
<dbReference type="InterPro" id="IPR035979">
    <property type="entry name" value="RBD_domain_sf"/>
</dbReference>
<evidence type="ECO:0000313" key="5">
    <source>
        <dbReference type="EMBL" id="KAK4741852.1"/>
    </source>
</evidence>
<dbReference type="SMART" id="SM01218">
    <property type="entry name" value="FoP_duplication"/>
    <property type="match status" value="1"/>
</dbReference>
<dbReference type="AlphaFoldDB" id="A0AAN7GSL7"/>
<dbReference type="PANTHER" id="PTHR19965">
    <property type="entry name" value="RNA AND EXPORT FACTOR BINDING PROTEIN"/>
    <property type="match status" value="1"/>
</dbReference>
<proteinExistence type="predicted"/>
<feature type="region of interest" description="Disordered" evidence="3">
    <location>
        <begin position="185"/>
        <end position="208"/>
    </location>
</feature>
<dbReference type="Gene3D" id="3.30.70.330">
    <property type="match status" value="1"/>
</dbReference>
<dbReference type="InterPro" id="IPR012677">
    <property type="entry name" value="Nucleotide-bd_a/b_plait_sf"/>
</dbReference>
<dbReference type="PANTHER" id="PTHR19965:SF35">
    <property type="entry name" value="RNA ANNEALING PROTEIN YRA1"/>
    <property type="match status" value="1"/>
</dbReference>